<keyword evidence="3" id="KW-1185">Reference proteome</keyword>
<reference evidence="1 3" key="2">
    <citation type="journal article" date="2013" name="Nature">
        <title>Insights into bilaterian evolution from three spiralian genomes.</title>
        <authorList>
            <person name="Simakov O."/>
            <person name="Marletaz F."/>
            <person name="Cho S.J."/>
            <person name="Edsinger-Gonzales E."/>
            <person name="Havlak P."/>
            <person name="Hellsten U."/>
            <person name="Kuo D.H."/>
            <person name="Larsson T."/>
            <person name="Lv J."/>
            <person name="Arendt D."/>
            <person name="Savage R."/>
            <person name="Osoegawa K."/>
            <person name="de Jong P."/>
            <person name="Grimwood J."/>
            <person name="Chapman J.A."/>
            <person name="Shapiro H."/>
            <person name="Aerts A."/>
            <person name="Otillar R.P."/>
            <person name="Terry A.Y."/>
            <person name="Boore J.L."/>
            <person name="Grigoriev I.V."/>
            <person name="Lindberg D.R."/>
            <person name="Seaver E.C."/>
            <person name="Weisblat D.A."/>
            <person name="Putnam N.H."/>
            <person name="Rokhsar D.S."/>
        </authorList>
    </citation>
    <scope>NUCLEOTIDE SEQUENCE</scope>
</reference>
<evidence type="ECO:0000313" key="1">
    <source>
        <dbReference type="EMBL" id="ESO09775.1"/>
    </source>
</evidence>
<dbReference type="EMBL" id="KB095913">
    <property type="protein sequence ID" value="ESO09775.1"/>
    <property type="molecule type" value="Genomic_DNA"/>
</dbReference>
<accession>T1FKA0</accession>
<evidence type="ECO:0000313" key="3">
    <source>
        <dbReference type="Proteomes" id="UP000015101"/>
    </source>
</evidence>
<organism evidence="2 3">
    <name type="scientific">Helobdella robusta</name>
    <name type="common">Californian leech</name>
    <dbReference type="NCBI Taxonomy" id="6412"/>
    <lineage>
        <taxon>Eukaryota</taxon>
        <taxon>Metazoa</taxon>
        <taxon>Spiralia</taxon>
        <taxon>Lophotrochozoa</taxon>
        <taxon>Annelida</taxon>
        <taxon>Clitellata</taxon>
        <taxon>Hirudinea</taxon>
        <taxon>Rhynchobdellida</taxon>
        <taxon>Glossiphoniidae</taxon>
        <taxon>Helobdella</taxon>
    </lineage>
</organism>
<dbReference type="Proteomes" id="UP000015101">
    <property type="component" value="Unassembled WGS sequence"/>
</dbReference>
<evidence type="ECO:0000313" key="2">
    <source>
        <dbReference type="EnsemblMetazoa" id="HelroP183870"/>
    </source>
</evidence>
<dbReference type="EMBL" id="AMQM01009047">
    <property type="status" value="NOT_ANNOTATED_CDS"/>
    <property type="molecule type" value="Genomic_DNA"/>
</dbReference>
<proteinExistence type="predicted"/>
<dbReference type="CTD" id="20209249"/>
<protein>
    <submittedName>
        <fullName evidence="1 2">Uncharacterized protein</fullName>
    </submittedName>
</protein>
<dbReference type="InParanoid" id="T1FKA0"/>
<dbReference type="HOGENOM" id="CLU_2173678_0_0_1"/>
<dbReference type="GeneID" id="20209249"/>
<name>T1FKA0_HELRO</name>
<reference evidence="3" key="1">
    <citation type="submission" date="2012-12" db="EMBL/GenBank/DDBJ databases">
        <authorList>
            <person name="Hellsten U."/>
            <person name="Grimwood J."/>
            <person name="Chapman J.A."/>
            <person name="Shapiro H."/>
            <person name="Aerts A."/>
            <person name="Otillar R.P."/>
            <person name="Terry A.Y."/>
            <person name="Boore J.L."/>
            <person name="Simakov O."/>
            <person name="Marletaz F."/>
            <person name="Cho S.-J."/>
            <person name="Edsinger-Gonzales E."/>
            <person name="Havlak P."/>
            <person name="Kuo D.-H."/>
            <person name="Larsson T."/>
            <person name="Lv J."/>
            <person name="Arendt D."/>
            <person name="Savage R."/>
            <person name="Osoegawa K."/>
            <person name="de Jong P."/>
            <person name="Lindberg D.R."/>
            <person name="Seaver E.C."/>
            <person name="Weisblat D.A."/>
            <person name="Putnam N.H."/>
            <person name="Grigoriev I.V."/>
            <person name="Rokhsar D.S."/>
        </authorList>
    </citation>
    <scope>NUCLEOTIDE SEQUENCE</scope>
</reference>
<dbReference type="RefSeq" id="XP_009012130.1">
    <property type="nucleotide sequence ID" value="XM_009013882.1"/>
</dbReference>
<gene>
    <name evidence="2" type="primary">20209249</name>
    <name evidence="1" type="ORF">HELRODRAFT_183870</name>
</gene>
<dbReference type="AlphaFoldDB" id="T1FKA0"/>
<dbReference type="KEGG" id="hro:HELRODRAFT_183870"/>
<sequence length="110" mass="12617">MIEAKFCTNQLQTSSREPVMLVDVNDDALQWHTQPSSRKHSFLIGSRVASQRKKTSSKLKRKKYIINYKCGKPETFKISQQIRNATCVLRKSARLENLNAHELDEDGAPK</sequence>
<dbReference type="EnsemblMetazoa" id="HelroT183870">
    <property type="protein sequence ID" value="HelroP183870"/>
    <property type="gene ID" value="HelroG183870"/>
</dbReference>
<reference evidence="2" key="3">
    <citation type="submission" date="2015-06" db="UniProtKB">
        <authorList>
            <consortium name="EnsemblMetazoa"/>
        </authorList>
    </citation>
    <scope>IDENTIFICATION</scope>
</reference>